<protein>
    <submittedName>
        <fullName evidence="7">ABC transporter permease</fullName>
    </submittedName>
</protein>
<dbReference type="GO" id="GO:0022857">
    <property type="term" value="F:transmembrane transporter activity"/>
    <property type="evidence" value="ECO:0007669"/>
    <property type="project" value="InterPro"/>
</dbReference>
<dbReference type="PANTHER" id="PTHR43370:SF2">
    <property type="entry name" value="ABC TRANSPORTER PERMEASE PROTEIN"/>
    <property type="match status" value="1"/>
</dbReference>
<name>A0A4S4FIB8_9MICO</name>
<dbReference type="AlphaFoldDB" id="A0A4S4FIB8"/>
<evidence type="ECO:0000313" key="7">
    <source>
        <dbReference type="EMBL" id="THG30083.1"/>
    </source>
</evidence>
<reference evidence="7 8" key="1">
    <citation type="submission" date="2019-04" db="EMBL/GenBank/DDBJ databases">
        <authorList>
            <person name="Jiang L."/>
        </authorList>
    </citation>
    <scope>NUCLEOTIDE SEQUENCE [LARGE SCALE GENOMIC DNA]</scope>
    <source>
        <strain evidence="7 8">YIM 131853</strain>
    </source>
</reference>
<evidence type="ECO:0000256" key="1">
    <source>
        <dbReference type="ARBA" id="ARBA00004651"/>
    </source>
</evidence>
<dbReference type="InterPro" id="IPR001851">
    <property type="entry name" value="ABC_transp_permease"/>
</dbReference>
<evidence type="ECO:0000256" key="2">
    <source>
        <dbReference type="ARBA" id="ARBA00022475"/>
    </source>
</evidence>
<comment type="subcellular location">
    <subcellularLocation>
        <location evidence="1">Cell membrane</location>
        <topology evidence="1">Multi-pass membrane protein</topology>
    </subcellularLocation>
</comment>
<sequence>MRHLTRSTVTVAVGVLIGVVILVFVTNGSGLAPAAILVSTLAIATPLLLAAMGGLISERAGVVNIGLEGMMIVGALAGFLISNATGSWVAGVAGGAIAAGLLALVHAFVSIVLNADQVISGTAVNLLGLFGTEYVFRTFFGLGSELPAIQRAPTLAFPGLGSLNIITIVAVVAVPVLAFVMFRTPVGLRLRSVGENPLAAQTVAIHVVKLRFAAVILSGVLAGIGGAYLSVGSLGSFSEGMTNGRGFIALAAVIVGRWNPFGALAACLLFAVVSALGNGFQVSAGISADLTAGMPYLLTLIAIVVFRESASAPASLGKPLR</sequence>
<proteinExistence type="predicted"/>
<gene>
    <name evidence="7" type="ORF">E6C64_15720</name>
</gene>
<evidence type="ECO:0000256" key="4">
    <source>
        <dbReference type="ARBA" id="ARBA00022989"/>
    </source>
</evidence>
<dbReference type="RefSeq" id="WP_136428481.1">
    <property type="nucleotide sequence ID" value="NZ_SSSM01000005.1"/>
</dbReference>
<keyword evidence="5 6" id="KW-0472">Membrane</keyword>
<feature type="transmembrane region" description="Helical" evidence="6">
    <location>
        <begin position="7"/>
        <end position="25"/>
    </location>
</feature>
<keyword evidence="2" id="KW-1003">Cell membrane</keyword>
<evidence type="ECO:0000256" key="5">
    <source>
        <dbReference type="ARBA" id="ARBA00023136"/>
    </source>
</evidence>
<evidence type="ECO:0000256" key="3">
    <source>
        <dbReference type="ARBA" id="ARBA00022692"/>
    </source>
</evidence>
<dbReference type="GO" id="GO:0005886">
    <property type="term" value="C:plasma membrane"/>
    <property type="evidence" value="ECO:0007669"/>
    <property type="project" value="UniProtKB-SubCell"/>
</dbReference>
<accession>A0A4S4FIB8</accession>
<organism evidence="7 8">
    <name type="scientific">Naasia lichenicola</name>
    <dbReference type="NCBI Taxonomy" id="2565933"/>
    <lineage>
        <taxon>Bacteria</taxon>
        <taxon>Bacillati</taxon>
        <taxon>Actinomycetota</taxon>
        <taxon>Actinomycetes</taxon>
        <taxon>Micrococcales</taxon>
        <taxon>Microbacteriaceae</taxon>
        <taxon>Naasia</taxon>
    </lineage>
</organism>
<feature type="transmembrane region" description="Helical" evidence="6">
    <location>
        <begin position="118"/>
        <end position="136"/>
    </location>
</feature>
<keyword evidence="3 6" id="KW-0812">Transmembrane</keyword>
<feature type="transmembrane region" description="Helical" evidence="6">
    <location>
        <begin position="88"/>
        <end position="111"/>
    </location>
</feature>
<dbReference type="EMBL" id="SSSM01000005">
    <property type="protein sequence ID" value="THG30083.1"/>
    <property type="molecule type" value="Genomic_DNA"/>
</dbReference>
<feature type="transmembrane region" description="Helical" evidence="6">
    <location>
        <begin position="156"/>
        <end position="182"/>
    </location>
</feature>
<dbReference type="Pfam" id="PF02653">
    <property type="entry name" value="BPD_transp_2"/>
    <property type="match status" value="1"/>
</dbReference>
<dbReference type="CDD" id="cd06580">
    <property type="entry name" value="TM_PBP1_transp_TpRbsC_like"/>
    <property type="match status" value="1"/>
</dbReference>
<feature type="transmembrane region" description="Helical" evidence="6">
    <location>
        <begin position="288"/>
        <end position="306"/>
    </location>
</feature>
<dbReference type="Proteomes" id="UP000309133">
    <property type="component" value="Unassembled WGS sequence"/>
</dbReference>
<feature type="transmembrane region" description="Helical" evidence="6">
    <location>
        <begin position="212"/>
        <end position="235"/>
    </location>
</feature>
<feature type="transmembrane region" description="Helical" evidence="6">
    <location>
        <begin position="247"/>
        <end position="276"/>
    </location>
</feature>
<evidence type="ECO:0000256" key="6">
    <source>
        <dbReference type="SAM" id="Phobius"/>
    </source>
</evidence>
<keyword evidence="8" id="KW-1185">Reference proteome</keyword>
<feature type="transmembrane region" description="Helical" evidence="6">
    <location>
        <begin position="31"/>
        <end position="50"/>
    </location>
</feature>
<dbReference type="OrthoDB" id="9792579at2"/>
<comment type="caution">
    <text evidence="7">The sequence shown here is derived from an EMBL/GenBank/DDBJ whole genome shotgun (WGS) entry which is preliminary data.</text>
</comment>
<feature type="transmembrane region" description="Helical" evidence="6">
    <location>
        <begin position="62"/>
        <end position="82"/>
    </location>
</feature>
<dbReference type="PANTHER" id="PTHR43370">
    <property type="entry name" value="SUGAR ABC TRANSPORTER INTEGRAL MEMBRANE PROTEIN-RELATED"/>
    <property type="match status" value="1"/>
</dbReference>
<evidence type="ECO:0000313" key="8">
    <source>
        <dbReference type="Proteomes" id="UP000309133"/>
    </source>
</evidence>
<keyword evidence="4 6" id="KW-1133">Transmembrane helix</keyword>